<reference evidence="2 3" key="1">
    <citation type="submission" date="2018-08" db="EMBL/GenBank/DDBJ databases">
        <title>Genome and evolution of the arbuscular mycorrhizal fungus Diversispora epigaea (formerly Glomus versiforme) and its bacterial endosymbionts.</title>
        <authorList>
            <person name="Sun X."/>
            <person name="Fei Z."/>
            <person name="Harrison M."/>
        </authorList>
    </citation>
    <scope>NUCLEOTIDE SEQUENCE [LARGE SCALE GENOMIC DNA]</scope>
    <source>
        <strain evidence="2 3">IT104</strain>
    </source>
</reference>
<sequence length="121" mass="13939">MQQKAEKKGDRPWNNSKNESAAKQSQNLKLPILNNIWYDSFEYHLANIQSAAIKKALIEDGFHEEKDNNDDDNNNMNEIETNDDNDIIVNIDSGNLKEKSVSCIISNRKKKYFHLTLDEAV</sequence>
<organism evidence="2 3">
    <name type="scientific">Diversispora epigaea</name>
    <dbReference type="NCBI Taxonomy" id="1348612"/>
    <lineage>
        <taxon>Eukaryota</taxon>
        <taxon>Fungi</taxon>
        <taxon>Fungi incertae sedis</taxon>
        <taxon>Mucoromycota</taxon>
        <taxon>Glomeromycotina</taxon>
        <taxon>Glomeromycetes</taxon>
        <taxon>Diversisporales</taxon>
        <taxon>Diversisporaceae</taxon>
        <taxon>Diversispora</taxon>
    </lineage>
</organism>
<dbReference type="Proteomes" id="UP000266861">
    <property type="component" value="Unassembled WGS sequence"/>
</dbReference>
<evidence type="ECO:0000256" key="1">
    <source>
        <dbReference type="SAM" id="MobiDB-lite"/>
    </source>
</evidence>
<proteinExistence type="predicted"/>
<evidence type="ECO:0000313" key="3">
    <source>
        <dbReference type="Proteomes" id="UP000266861"/>
    </source>
</evidence>
<feature type="region of interest" description="Disordered" evidence="1">
    <location>
        <begin position="1"/>
        <end position="25"/>
    </location>
</feature>
<feature type="compositionally biased region" description="Basic and acidic residues" evidence="1">
    <location>
        <begin position="1"/>
        <end position="11"/>
    </location>
</feature>
<feature type="region of interest" description="Disordered" evidence="1">
    <location>
        <begin position="63"/>
        <end position="82"/>
    </location>
</feature>
<feature type="compositionally biased region" description="Polar residues" evidence="1">
    <location>
        <begin position="13"/>
        <end position="25"/>
    </location>
</feature>
<comment type="caution">
    <text evidence="2">The sequence shown here is derived from an EMBL/GenBank/DDBJ whole genome shotgun (WGS) entry which is preliminary data.</text>
</comment>
<keyword evidence="3" id="KW-1185">Reference proteome</keyword>
<evidence type="ECO:0000313" key="2">
    <source>
        <dbReference type="EMBL" id="RHZ48808.1"/>
    </source>
</evidence>
<accession>A0A397GGL4</accession>
<name>A0A397GGL4_9GLOM</name>
<dbReference type="EMBL" id="PQFF01000460">
    <property type="protein sequence ID" value="RHZ48808.1"/>
    <property type="molecule type" value="Genomic_DNA"/>
</dbReference>
<dbReference type="AlphaFoldDB" id="A0A397GGL4"/>
<gene>
    <name evidence="2" type="ORF">Glove_541g7</name>
</gene>
<protein>
    <submittedName>
        <fullName evidence="2">Uncharacterized protein</fullName>
    </submittedName>
</protein>